<evidence type="ECO:0000256" key="2">
    <source>
        <dbReference type="ARBA" id="ARBA00022527"/>
    </source>
</evidence>
<dbReference type="Proteomes" id="UP000518300">
    <property type="component" value="Unassembled WGS sequence"/>
</dbReference>
<comment type="caution">
    <text evidence="11">The sequence shown here is derived from an EMBL/GenBank/DDBJ whole genome shotgun (WGS) entry which is preliminary data.</text>
</comment>
<dbReference type="PANTHER" id="PTHR43671:SF98">
    <property type="entry name" value="SERINE_THREONINE-PROTEIN KINASE NEK11"/>
    <property type="match status" value="1"/>
</dbReference>
<evidence type="ECO:0000259" key="10">
    <source>
        <dbReference type="PROSITE" id="PS50011"/>
    </source>
</evidence>
<dbReference type="InterPro" id="IPR011009">
    <property type="entry name" value="Kinase-like_dom_sf"/>
</dbReference>
<feature type="domain" description="Protein kinase" evidence="10">
    <location>
        <begin position="23"/>
        <end position="338"/>
    </location>
</feature>
<evidence type="ECO:0000313" key="12">
    <source>
        <dbReference type="Proteomes" id="UP000518300"/>
    </source>
</evidence>
<proteinExistence type="predicted"/>
<dbReference type="EMBL" id="JABBJJ010000009">
    <property type="protein sequence ID" value="NMO13887.1"/>
    <property type="molecule type" value="Genomic_DNA"/>
</dbReference>
<reference evidence="11 12" key="1">
    <citation type="submission" date="2020-04" db="EMBL/GenBank/DDBJ databases">
        <title>Draft genome of Pyxidicoccus fallax type strain.</title>
        <authorList>
            <person name="Whitworth D.E."/>
        </authorList>
    </citation>
    <scope>NUCLEOTIDE SEQUENCE [LARGE SCALE GENOMIC DNA]</scope>
    <source>
        <strain evidence="11 12">DSM 14698</strain>
    </source>
</reference>
<evidence type="ECO:0000256" key="1">
    <source>
        <dbReference type="ARBA" id="ARBA00012513"/>
    </source>
</evidence>
<gene>
    <name evidence="11" type="ORF">HG543_03290</name>
</gene>
<keyword evidence="4" id="KW-0547">Nucleotide-binding</keyword>
<evidence type="ECO:0000256" key="7">
    <source>
        <dbReference type="ARBA" id="ARBA00047899"/>
    </source>
</evidence>
<dbReference type="CDD" id="cd14014">
    <property type="entry name" value="STKc_PknB_like"/>
    <property type="match status" value="1"/>
</dbReference>
<dbReference type="InterPro" id="IPR050660">
    <property type="entry name" value="NEK_Ser/Thr_kinase"/>
</dbReference>
<comment type="catalytic activity">
    <reaction evidence="7">
        <text>L-threonyl-[protein] + ATP = O-phospho-L-threonyl-[protein] + ADP + H(+)</text>
        <dbReference type="Rhea" id="RHEA:46608"/>
        <dbReference type="Rhea" id="RHEA-COMP:11060"/>
        <dbReference type="Rhea" id="RHEA-COMP:11605"/>
        <dbReference type="ChEBI" id="CHEBI:15378"/>
        <dbReference type="ChEBI" id="CHEBI:30013"/>
        <dbReference type="ChEBI" id="CHEBI:30616"/>
        <dbReference type="ChEBI" id="CHEBI:61977"/>
        <dbReference type="ChEBI" id="CHEBI:456216"/>
        <dbReference type="EC" id="2.7.11.1"/>
    </reaction>
</comment>
<dbReference type="PROSITE" id="PS50011">
    <property type="entry name" value="PROTEIN_KINASE_DOM"/>
    <property type="match status" value="1"/>
</dbReference>
<keyword evidence="12" id="KW-1185">Reference proteome</keyword>
<name>A0A848L5W3_9BACT</name>
<keyword evidence="6" id="KW-0067">ATP-binding</keyword>
<feature type="region of interest" description="Disordered" evidence="9">
    <location>
        <begin position="387"/>
        <end position="421"/>
    </location>
</feature>
<dbReference type="SUPFAM" id="SSF56112">
    <property type="entry name" value="Protein kinase-like (PK-like)"/>
    <property type="match status" value="1"/>
</dbReference>
<dbReference type="Gene3D" id="1.10.510.10">
    <property type="entry name" value="Transferase(Phosphotransferase) domain 1"/>
    <property type="match status" value="1"/>
</dbReference>
<dbReference type="InterPro" id="IPR000719">
    <property type="entry name" value="Prot_kinase_dom"/>
</dbReference>
<feature type="compositionally biased region" description="Basic and acidic residues" evidence="9">
    <location>
        <begin position="395"/>
        <end position="412"/>
    </location>
</feature>
<protein>
    <recommendedName>
        <fullName evidence="1">non-specific serine/threonine protein kinase</fullName>
        <ecNumber evidence="1">2.7.11.1</ecNumber>
    </recommendedName>
</protein>
<evidence type="ECO:0000313" key="11">
    <source>
        <dbReference type="EMBL" id="NMO13887.1"/>
    </source>
</evidence>
<dbReference type="RefSeq" id="WP_169343166.1">
    <property type="nucleotide sequence ID" value="NZ_JABBJJ010000009.1"/>
</dbReference>
<evidence type="ECO:0000256" key="3">
    <source>
        <dbReference type="ARBA" id="ARBA00022679"/>
    </source>
</evidence>
<evidence type="ECO:0000256" key="5">
    <source>
        <dbReference type="ARBA" id="ARBA00022777"/>
    </source>
</evidence>
<accession>A0A848L5W3</accession>
<dbReference type="GO" id="GO:0005524">
    <property type="term" value="F:ATP binding"/>
    <property type="evidence" value="ECO:0007669"/>
    <property type="project" value="UniProtKB-KW"/>
</dbReference>
<evidence type="ECO:0000256" key="4">
    <source>
        <dbReference type="ARBA" id="ARBA00022741"/>
    </source>
</evidence>
<dbReference type="EC" id="2.7.11.1" evidence="1"/>
<evidence type="ECO:0000256" key="6">
    <source>
        <dbReference type="ARBA" id="ARBA00022840"/>
    </source>
</evidence>
<keyword evidence="3" id="KW-0808">Transferase</keyword>
<keyword evidence="2 11" id="KW-0723">Serine/threonine-protein kinase</keyword>
<comment type="catalytic activity">
    <reaction evidence="8">
        <text>L-seryl-[protein] + ATP = O-phospho-L-seryl-[protein] + ADP + H(+)</text>
        <dbReference type="Rhea" id="RHEA:17989"/>
        <dbReference type="Rhea" id="RHEA-COMP:9863"/>
        <dbReference type="Rhea" id="RHEA-COMP:11604"/>
        <dbReference type="ChEBI" id="CHEBI:15378"/>
        <dbReference type="ChEBI" id="CHEBI:29999"/>
        <dbReference type="ChEBI" id="CHEBI:30616"/>
        <dbReference type="ChEBI" id="CHEBI:83421"/>
        <dbReference type="ChEBI" id="CHEBI:456216"/>
        <dbReference type="EC" id="2.7.11.1"/>
    </reaction>
</comment>
<dbReference type="Pfam" id="PF00069">
    <property type="entry name" value="Pkinase"/>
    <property type="match status" value="1"/>
</dbReference>
<dbReference type="PANTHER" id="PTHR43671">
    <property type="entry name" value="SERINE/THREONINE-PROTEIN KINASE NEK"/>
    <property type="match status" value="1"/>
</dbReference>
<keyword evidence="5 11" id="KW-0418">Kinase</keyword>
<dbReference type="AlphaFoldDB" id="A0A848L5W3"/>
<dbReference type="Gene3D" id="3.30.200.20">
    <property type="entry name" value="Phosphorylase Kinase, domain 1"/>
    <property type="match status" value="1"/>
</dbReference>
<dbReference type="GO" id="GO:0004674">
    <property type="term" value="F:protein serine/threonine kinase activity"/>
    <property type="evidence" value="ECO:0007669"/>
    <property type="project" value="UniProtKB-KW"/>
</dbReference>
<evidence type="ECO:0000256" key="9">
    <source>
        <dbReference type="SAM" id="MobiDB-lite"/>
    </source>
</evidence>
<sequence>MSSGQGSRPVEGSVLFTNGDTRYEFIQDLGTGRHGELLLVVRPRTPAGAQAQVLLKCLALPALASSSEKYQRTRARLEEEVRLARYLRHPGIARVHGLFEMGHGLCVAVESVEGLSLNTLLAIAQTRGRYFSDAFVLYVAAQVAEALAYAHARTDEAGIPLGIVNRDINPDRIRLEPGGGVKLTDFGVAFSRLAGRLNTTLPRPQGEVMYAAPEALLGAVVDARADLFSLGLTLLEFSTGRHLYDPADLRIEELEARLSKEEREQVLAASVASMVTELPPSAEDAIWCAMSYRSEDVERAAAGLSVPLRDILHTLLRRNPAERFATAAELEAVLRTALARFGAYGGEEAVREVQLALVESGERLAELELPGGEGGISLPLGINLGGPDAIPTRDATPEPRPDVARFVKRNPDEVTTQPSSE</sequence>
<organism evidence="11 12">
    <name type="scientific">Pyxidicoccus fallax</name>
    <dbReference type="NCBI Taxonomy" id="394095"/>
    <lineage>
        <taxon>Bacteria</taxon>
        <taxon>Pseudomonadati</taxon>
        <taxon>Myxococcota</taxon>
        <taxon>Myxococcia</taxon>
        <taxon>Myxococcales</taxon>
        <taxon>Cystobacterineae</taxon>
        <taxon>Myxococcaceae</taxon>
        <taxon>Pyxidicoccus</taxon>
    </lineage>
</organism>
<evidence type="ECO:0000256" key="8">
    <source>
        <dbReference type="ARBA" id="ARBA00048679"/>
    </source>
</evidence>